<gene>
    <name evidence="2" type="ordered locus">VIT_08s0007g04730</name>
</gene>
<protein>
    <submittedName>
        <fullName evidence="2">Uncharacterized protein</fullName>
    </submittedName>
</protein>
<sequence>MSPFPMLYPYINYLTLLESLLESLLEMTTSTNELPNPFSRNPTIEDSPLHSRGRLPSPKMPYLETNNLHMTTKMSFL</sequence>
<evidence type="ECO:0000256" key="1">
    <source>
        <dbReference type="SAM" id="MobiDB-lite"/>
    </source>
</evidence>
<dbReference type="HOGENOM" id="CLU_2643096_0_0_1"/>
<dbReference type="PaxDb" id="29760-VIT_08s0007g04730.t01"/>
<reference evidence="3" key="1">
    <citation type="journal article" date="2007" name="Nature">
        <title>The grapevine genome sequence suggests ancestral hexaploidization in major angiosperm phyla.</title>
        <authorList>
            <consortium name="The French-Italian Public Consortium for Grapevine Genome Characterization."/>
            <person name="Jaillon O."/>
            <person name="Aury J.-M."/>
            <person name="Noel B."/>
            <person name="Policriti A."/>
            <person name="Clepet C."/>
            <person name="Casagrande A."/>
            <person name="Choisne N."/>
            <person name="Aubourg S."/>
            <person name="Vitulo N."/>
            <person name="Jubin C."/>
            <person name="Vezzi A."/>
            <person name="Legeai F."/>
            <person name="Hugueney P."/>
            <person name="Dasilva C."/>
            <person name="Horner D."/>
            <person name="Mica E."/>
            <person name="Jublot D."/>
            <person name="Poulain J."/>
            <person name="Bruyere C."/>
            <person name="Billault A."/>
            <person name="Segurens B."/>
            <person name="Gouyvenoux M."/>
            <person name="Ugarte E."/>
            <person name="Cattonaro F."/>
            <person name="Anthouard V."/>
            <person name="Vico V."/>
            <person name="Del Fabbro C."/>
            <person name="Alaux M."/>
            <person name="Di Gaspero G."/>
            <person name="Dumas V."/>
            <person name="Felice N."/>
            <person name="Paillard S."/>
            <person name="Juman I."/>
            <person name="Moroldo M."/>
            <person name="Scalabrin S."/>
            <person name="Canaguier A."/>
            <person name="Le Clainche I."/>
            <person name="Malacrida G."/>
            <person name="Durand E."/>
            <person name="Pesole G."/>
            <person name="Laucou V."/>
            <person name="Chatelet P."/>
            <person name="Merdinoglu D."/>
            <person name="Delledonne M."/>
            <person name="Pezzotti M."/>
            <person name="Lecharny A."/>
            <person name="Scarpelli C."/>
            <person name="Artiguenave F."/>
            <person name="Pe M.E."/>
            <person name="Valle G."/>
            <person name="Morgante M."/>
            <person name="Caboche M."/>
            <person name="Adam-Blondon A.-F."/>
            <person name="Weissenbach J."/>
            <person name="Quetier F."/>
            <person name="Wincker P."/>
        </authorList>
    </citation>
    <scope>NUCLEOTIDE SEQUENCE [LARGE SCALE GENOMIC DNA]</scope>
    <source>
        <strain evidence="3">cv. Pinot noir / PN40024</strain>
    </source>
</reference>
<proteinExistence type="predicted"/>
<name>D7TIU2_VITVI</name>
<evidence type="ECO:0000313" key="3">
    <source>
        <dbReference type="Proteomes" id="UP000009183"/>
    </source>
</evidence>
<evidence type="ECO:0000313" key="2">
    <source>
        <dbReference type="EMBL" id="CBI30168.3"/>
    </source>
</evidence>
<dbReference type="Proteomes" id="UP000009183">
    <property type="component" value="Chromosome 8"/>
</dbReference>
<feature type="region of interest" description="Disordered" evidence="1">
    <location>
        <begin position="31"/>
        <end position="63"/>
    </location>
</feature>
<dbReference type="EMBL" id="FN595991">
    <property type="protein sequence ID" value="CBI30168.3"/>
    <property type="molecule type" value="Genomic_DNA"/>
</dbReference>
<accession>D7TIU2</accession>
<dbReference type="AlphaFoldDB" id="D7TIU2"/>
<keyword evidence="3" id="KW-1185">Reference proteome</keyword>
<organism evidence="2 3">
    <name type="scientific">Vitis vinifera</name>
    <name type="common">Grape</name>
    <dbReference type="NCBI Taxonomy" id="29760"/>
    <lineage>
        <taxon>Eukaryota</taxon>
        <taxon>Viridiplantae</taxon>
        <taxon>Streptophyta</taxon>
        <taxon>Embryophyta</taxon>
        <taxon>Tracheophyta</taxon>
        <taxon>Spermatophyta</taxon>
        <taxon>Magnoliopsida</taxon>
        <taxon>eudicotyledons</taxon>
        <taxon>Gunneridae</taxon>
        <taxon>Pentapetalae</taxon>
        <taxon>rosids</taxon>
        <taxon>Vitales</taxon>
        <taxon>Vitaceae</taxon>
        <taxon>Viteae</taxon>
        <taxon>Vitis</taxon>
    </lineage>
</organism>
<dbReference type="InParanoid" id="D7TIU2"/>